<dbReference type="CDD" id="cd09274">
    <property type="entry name" value="RNase_HI_RT_Ty3"/>
    <property type="match status" value="1"/>
</dbReference>
<accession>A0A6S7LQ87</accession>
<keyword evidence="3" id="KW-0540">Nuclease</keyword>
<evidence type="ECO:0000313" key="9">
    <source>
        <dbReference type="Proteomes" id="UP001152795"/>
    </source>
</evidence>
<dbReference type="GO" id="GO:0003964">
    <property type="term" value="F:RNA-directed DNA polymerase activity"/>
    <property type="evidence" value="ECO:0007669"/>
    <property type="project" value="UniProtKB-KW"/>
</dbReference>
<name>A0A6S7LQ87_PARCT</name>
<evidence type="ECO:0000256" key="3">
    <source>
        <dbReference type="ARBA" id="ARBA00022722"/>
    </source>
</evidence>
<keyword evidence="1" id="KW-0808">Transferase</keyword>
<keyword evidence="4" id="KW-0255">Endonuclease</keyword>
<evidence type="ECO:0000256" key="6">
    <source>
        <dbReference type="ARBA" id="ARBA00022918"/>
    </source>
</evidence>
<evidence type="ECO:0000256" key="2">
    <source>
        <dbReference type="ARBA" id="ARBA00022695"/>
    </source>
</evidence>
<reference evidence="8" key="1">
    <citation type="submission" date="2020-04" db="EMBL/GenBank/DDBJ databases">
        <authorList>
            <person name="Alioto T."/>
            <person name="Alioto T."/>
            <person name="Gomez Garrido J."/>
        </authorList>
    </citation>
    <scope>NUCLEOTIDE SEQUENCE</scope>
    <source>
        <strain evidence="8">A484AB</strain>
    </source>
</reference>
<dbReference type="EMBL" id="CACRXK020026970">
    <property type="protein sequence ID" value="CAB4040572.1"/>
    <property type="molecule type" value="Genomic_DNA"/>
</dbReference>
<evidence type="ECO:0000256" key="1">
    <source>
        <dbReference type="ARBA" id="ARBA00022679"/>
    </source>
</evidence>
<feature type="non-terminal residue" evidence="8">
    <location>
        <position position="304"/>
    </location>
</feature>
<protein>
    <recommendedName>
        <fullName evidence="7">Reverse transcriptase RNase H-like domain-containing protein</fullName>
    </recommendedName>
</protein>
<keyword evidence="6" id="KW-0695">RNA-directed DNA polymerase</keyword>
<dbReference type="PANTHER" id="PTHR37984:SF8">
    <property type="entry name" value="CCHC-TYPE DOMAIN-CONTAINING PROTEIN"/>
    <property type="match status" value="1"/>
</dbReference>
<organism evidence="8 9">
    <name type="scientific">Paramuricea clavata</name>
    <name type="common">Red gorgonian</name>
    <name type="synonym">Violescent sea-whip</name>
    <dbReference type="NCBI Taxonomy" id="317549"/>
    <lineage>
        <taxon>Eukaryota</taxon>
        <taxon>Metazoa</taxon>
        <taxon>Cnidaria</taxon>
        <taxon>Anthozoa</taxon>
        <taxon>Octocorallia</taxon>
        <taxon>Malacalcyonacea</taxon>
        <taxon>Plexauridae</taxon>
        <taxon>Paramuricea</taxon>
    </lineage>
</organism>
<gene>
    <name evidence="8" type="ORF">PACLA_8A079729</name>
</gene>
<dbReference type="GO" id="GO:0016787">
    <property type="term" value="F:hydrolase activity"/>
    <property type="evidence" value="ECO:0007669"/>
    <property type="project" value="UniProtKB-KW"/>
</dbReference>
<keyword evidence="9" id="KW-1185">Reference proteome</keyword>
<proteinExistence type="predicted"/>
<keyword evidence="5" id="KW-0378">Hydrolase</keyword>
<dbReference type="AlphaFoldDB" id="A0A6S7LQ87"/>
<dbReference type="Proteomes" id="UP001152795">
    <property type="component" value="Unassembled WGS sequence"/>
</dbReference>
<dbReference type="InterPro" id="IPR043502">
    <property type="entry name" value="DNA/RNA_pol_sf"/>
</dbReference>
<dbReference type="FunFam" id="3.10.20.370:FF:000001">
    <property type="entry name" value="Retrovirus-related Pol polyprotein from transposon 17.6-like protein"/>
    <property type="match status" value="1"/>
</dbReference>
<dbReference type="Pfam" id="PF17917">
    <property type="entry name" value="RT_RNaseH"/>
    <property type="match status" value="1"/>
</dbReference>
<dbReference type="Gene3D" id="3.10.20.370">
    <property type="match status" value="1"/>
</dbReference>
<dbReference type="SUPFAM" id="SSF56672">
    <property type="entry name" value="DNA/RNA polymerases"/>
    <property type="match status" value="1"/>
</dbReference>
<keyword evidence="2" id="KW-0548">Nucleotidyltransferase</keyword>
<sequence>RKHTRAFDEVKKEVSSLGVLRYFDPDAETTIQTDASLKGLGAVLLQGGQPVCYASKALTEAEQRYSNIEREALGVVWGLERFHYFVYGKKCTVHTDHKPLETIFRKKLSSCPCRLQRFVLRALNSPVSHRLKSPSELLNSRKLRTTLPMAKRARVNNDTSIIKNELHRRQGQQALYYNRTTGPILKPFNEGEPVNIYDHHSKTWEPGTIIKPHLLWPPEHTSHISYVTDLCRKVGLFPQTRMHLLSKVTPRDFDFFTHFTKLPFNCTVKVVSSESHSPILVNWRRLQSSTESAELPKRSARKPQ</sequence>
<evidence type="ECO:0000259" key="7">
    <source>
        <dbReference type="Pfam" id="PF17917"/>
    </source>
</evidence>
<dbReference type="PANTHER" id="PTHR37984">
    <property type="entry name" value="PROTEIN CBG26694"/>
    <property type="match status" value="1"/>
</dbReference>
<evidence type="ECO:0000313" key="8">
    <source>
        <dbReference type="EMBL" id="CAB4040572.1"/>
    </source>
</evidence>
<evidence type="ECO:0000256" key="4">
    <source>
        <dbReference type="ARBA" id="ARBA00022759"/>
    </source>
</evidence>
<comment type="caution">
    <text evidence="8">The sequence shown here is derived from an EMBL/GenBank/DDBJ whole genome shotgun (WGS) entry which is preliminary data.</text>
</comment>
<feature type="non-terminal residue" evidence="8">
    <location>
        <position position="1"/>
    </location>
</feature>
<evidence type="ECO:0000256" key="5">
    <source>
        <dbReference type="ARBA" id="ARBA00022801"/>
    </source>
</evidence>
<dbReference type="InterPro" id="IPR050951">
    <property type="entry name" value="Retrovirus_Pol_polyprotein"/>
</dbReference>
<dbReference type="GO" id="GO:0004519">
    <property type="term" value="F:endonuclease activity"/>
    <property type="evidence" value="ECO:0007669"/>
    <property type="project" value="UniProtKB-KW"/>
</dbReference>
<dbReference type="OrthoDB" id="6139274at2759"/>
<dbReference type="InterPro" id="IPR041373">
    <property type="entry name" value="RT_RNaseH"/>
</dbReference>
<feature type="domain" description="Reverse transcriptase RNase H-like" evidence="7">
    <location>
        <begin position="24"/>
        <end position="119"/>
    </location>
</feature>